<evidence type="ECO:0000313" key="2">
    <source>
        <dbReference type="Proteomes" id="UP001279734"/>
    </source>
</evidence>
<dbReference type="Proteomes" id="UP001279734">
    <property type="component" value="Unassembled WGS sequence"/>
</dbReference>
<organism evidence="1 2">
    <name type="scientific">Nepenthes gracilis</name>
    <name type="common">Slender pitcher plant</name>
    <dbReference type="NCBI Taxonomy" id="150966"/>
    <lineage>
        <taxon>Eukaryota</taxon>
        <taxon>Viridiplantae</taxon>
        <taxon>Streptophyta</taxon>
        <taxon>Embryophyta</taxon>
        <taxon>Tracheophyta</taxon>
        <taxon>Spermatophyta</taxon>
        <taxon>Magnoliopsida</taxon>
        <taxon>eudicotyledons</taxon>
        <taxon>Gunneridae</taxon>
        <taxon>Pentapetalae</taxon>
        <taxon>Caryophyllales</taxon>
        <taxon>Nepenthaceae</taxon>
        <taxon>Nepenthes</taxon>
    </lineage>
</organism>
<reference evidence="1" key="1">
    <citation type="submission" date="2023-05" db="EMBL/GenBank/DDBJ databases">
        <title>Nepenthes gracilis genome sequencing.</title>
        <authorList>
            <person name="Fukushima K."/>
        </authorList>
    </citation>
    <scope>NUCLEOTIDE SEQUENCE</scope>
    <source>
        <strain evidence="1">SING2019-196</strain>
    </source>
</reference>
<protein>
    <submittedName>
        <fullName evidence="1">Uncharacterized protein</fullName>
    </submittedName>
</protein>
<dbReference type="AlphaFoldDB" id="A0AAD3Y8D7"/>
<comment type="caution">
    <text evidence="1">The sequence shown here is derived from an EMBL/GenBank/DDBJ whole genome shotgun (WGS) entry which is preliminary data.</text>
</comment>
<accession>A0AAD3Y8D7</accession>
<gene>
    <name evidence="1" type="ORF">Nepgr_032549</name>
</gene>
<keyword evidence="2" id="KW-1185">Reference proteome</keyword>
<dbReference type="EMBL" id="BSYO01000038">
    <property type="protein sequence ID" value="GMH30706.1"/>
    <property type="molecule type" value="Genomic_DNA"/>
</dbReference>
<evidence type="ECO:0000313" key="1">
    <source>
        <dbReference type="EMBL" id="GMH30706.1"/>
    </source>
</evidence>
<name>A0AAD3Y8D7_NEPGR</name>
<proteinExistence type="predicted"/>
<sequence length="106" mass="11927">MALKDSSWLLGRSGGRNLWALGNRLPVGIPAAGRMAVLYFGRFEAFYWLRSLRRKASYGRESGRGGVVIRKILLTTSRISGWSLKPRWLGVWAWFPGPVSEVFGSR</sequence>